<proteinExistence type="predicted"/>
<evidence type="ECO:0000259" key="1">
    <source>
        <dbReference type="Pfam" id="PF13021"/>
    </source>
</evidence>
<dbReference type="AlphaFoldDB" id="A0AB34QV72"/>
<organism evidence="2 3">
    <name type="scientific">Bacillus pumilus</name>
    <name type="common">Bacillus mesentericus</name>
    <dbReference type="NCBI Taxonomy" id="1408"/>
    <lineage>
        <taxon>Bacteria</taxon>
        <taxon>Bacillati</taxon>
        <taxon>Bacillota</taxon>
        <taxon>Bacilli</taxon>
        <taxon>Bacillales</taxon>
        <taxon>Bacillaceae</taxon>
        <taxon>Bacillus</taxon>
    </lineage>
</organism>
<dbReference type="Proteomes" id="UP000031978">
    <property type="component" value="Unassembled WGS sequence"/>
</dbReference>
<evidence type="ECO:0000313" key="3">
    <source>
        <dbReference type="Proteomes" id="UP000031978"/>
    </source>
</evidence>
<sequence length="220" mass="26232">MEGHDMSDQTNSFLKSHFPDLVLTPPLFYGWPFGLRFEVADWSLGKKSVVLEKAGDRALEIVRYAFDPEDDILFVTDVYTQHEHELMKQKLLVYQKYVRRQVRNRLRHELLTYVRPELDEPLTLERFTLSCQLQDIRLHPLLQAMCQEDFYAPNQIMKGKLDYEIYLINLSKQMIFHLYDDRGCDLIAADAERLRPVYEGLQHWLLDYDRAQMDRLFAKK</sequence>
<evidence type="ECO:0000313" key="2">
    <source>
        <dbReference type="EMBL" id="KIL13704.1"/>
    </source>
</evidence>
<accession>A0AB34QV72</accession>
<dbReference type="EMBL" id="JXCL01000038">
    <property type="protein sequence ID" value="KIL13704.1"/>
    <property type="molecule type" value="Genomic_DNA"/>
</dbReference>
<dbReference type="InterPro" id="IPR024976">
    <property type="entry name" value="DUF3885"/>
</dbReference>
<gene>
    <name evidence="2" type="ORF">B4127_0716</name>
</gene>
<name>A0AB34QV72_BACPU</name>
<comment type="caution">
    <text evidence="2">The sequence shown here is derived from an EMBL/GenBank/DDBJ whole genome shotgun (WGS) entry which is preliminary data.</text>
</comment>
<reference evidence="2 3" key="1">
    <citation type="submission" date="2014-12" db="EMBL/GenBank/DDBJ databases">
        <title>Draft Genome Sequences of Five Spore-Forming Food Isolates of Bacillus pumilus.</title>
        <authorList>
            <person name="de Jong A."/>
            <person name="van Heel A.J."/>
            <person name="Montalban-Lopez M."/>
            <person name="Krawczyk A.O."/>
            <person name="Berendsen E.M."/>
            <person name="Wells-Bennik M."/>
            <person name="Kuipers O.P."/>
        </authorList>
    </citation>
    <scope>NUCLEOTIDE SEQUENCE [LARGE SCALE GENOMIC DNA]</scope>
    <source>
        <strain evidence="2 3">B4127</strain>
    </source>
</reference>
<feature type="domain" description="DUF3885" evidence="1">
    <location>
        <begin position="11"/>
        <end position="209"/>
    </location>
</feature>
<dbReference type="Pfam" id="PF13021">
    <property type="entry name" value="DUF3885"/>
    <property type="match status" value="1"/>
</dbReference>
<protein>
    <recommendedName>
        <fullName evidence="1">DUF3885 domain-containing protein</fullName>
    </recommendedName>
</protein>